<protein>
    <submittedName>
        <fullName evidence="7 8">Activity regulator of membrane protease YbbK</fullName>
    </submittedName>
</protein>
<dbReference type="OrthoDB" id="6402862at2"/>
<dbReference type="InterPro" id="IPR012340">
    <property type="entry name" value="NA-bd_OB-fold"/>
</dbReference>
<proteinExistence type="predicted"/>
<keyword evidence="9" id="KW-1185">Reference proteome</keyword>
<dbReference type="Proteomes" id="UP000255169">
    <property type="component" value="Unassembled WGS sequence"/>
</dbReference>
<evidence type="ECO:0000256" key="3">
    <source>
        <dbReference type="ARBA" id="ARBA00022989"/>
    </source>
</evidence>
<keyword evidence="2 5" id="KW-0812">Transmembrane</keyword>
<dbReference type="InterPro" id="IPR002810">
    <property type="entry name" value="NfeD-like_C"/>
</dbReference>
<evidence type="ECO:0000259" key="6">
    <source>
        <dbReference type="Pfam" id="PF01957"/>
    </source>
</evidence>
<keyword evidence="8" id="KW-0378">Hydrolase</keyword>
<dbReference type="STRING" id="29486.UGYR_14825"/>
<sequence>MLKQIAANPNWFWLSLGGLLLAAEMLGASGYLLWSGIAAVLVGLLVWLLPLSWEWQGVLFAILTVSAAILWWYWLSQRIKPQPSMLNQRDHQMIGLRATLTEPTLDGFGRMRIGDSSWRIHSAYELSVGTEVEVISVEGNTLNVRAITR</sequence>
<evidence type="ECO:0000313" key="9">
    <source>
        <dbReference type="Proteomes" id="UP000255169"/>
    </source>
</evidence>
<reference evidence="7" key="1">
    <citation type="journal article" date="2015" name="Genome Announc.">
        <title>Complete Genome Sequence of Yersinia ruckeri Strain CSF007-82, Etiologic Agent of Red Mouth Disease in Salmonid Fish.</title>
        <authorList>
            <person name="Nelson M.C."/>
            <person name="LaPatra S.E."/>
            <person name="Welch T.J."/>
            <person name="Graf J."/>
        </authorList>
    </citation>
    <scope>NUCLEOTIDE SEQUENCE</scope>
    <source>
        <strain evidence="7">CSF007-82</strain>
    </source>
</reference>
<dbReference type="GO" id="GO:0008233">
    <property type="term" value="F:peptidase activity"/>
    <property type="evidence" value="ECO:0007669"/>
    <property type="project" value="UniProtKB-KW"/>
</dbReference>
<evidence type="ECO:0000313" key="8">
    <source>
        <dbReference type="EMBL" id="SUP99862.1"/>
    </source>
</evidence>
<dbReference type="GO" id="GO:0005886">
    <property type="term" value="C:plasma membrane"/>
    <property type="evidence" value="ECO:0007669"/>
    <property type="project" value="TreeGrafter"/>
</dbReference>
<dbReference type="Pfam" id="PF01957">
    <property type="entry name" value="NfeD"/>
    <property type="match status" value="1"/>
</dbReference>
<evidence type="ECO:0000256" key="4">
    <source>
        <dbReference type="ARBA" id="ARBA00023136"/>
    </source>
</evidence>
<comment type="subcellular location">
    <subcellularLocation>
        <location evidence="1">Membrane</location>
        <topology evidence="1">Multi-pass membrane protein</topology>
    </subcellularLocation>
</comment>
<dbReference type="SUPFAM" id="SSF141322">
    <property type="entry name" value="NfeD domain-like"/>
    <property type="match status" value="1"/>
</dbReference>
<dbReference type="EMBL" id="LN681231">
    <property type="protein sequence ID" value="CEK26762.1"/>
    <property type="molecule type" value="Genomic_DNA"/>
</dbReference>
<dbReference type="PANTHER" id="PTHR33507">
    <property type="entry name" value="INNER MEMBRANE PROTEIN YBBJ"/>
    <property type="match status" value="1"/>
</dbReference>
<keyword evidence="8" id="KW-0645">Protease</keyword>
<feature type="transmembrane region" description="Helical" evidence="5">
    <location>
        <begin position="55"/>
        <end position="75"/>
    </location>
</feature>
<evidence type="ECO:0000256" key="2">
    <source>
        <dbReference type="ARBA" id="ARBA00022692"/>
    </source>
</evidence>
<evidence type="ECO:0000256" key="1">
    <source>
        <dbReference type="ARBA" id="ARBA00004141"/>
    </source>
</evidence>
<dbReference type="RefSeq" id="WP_004718808.1">
    <property type="nucleotide sequence ID" value="NZ_CABIHR010000029.1"/>
</dbReference>
<dbReference type="GeneID" id="66878736"/>
<evidence type="ECO:0000313" key="7">
    <source>
        <dbReference type="EMBL" id="CEK26762.1"/>
    </source>
</evidence>
<keyword evidence="3 5" id="KW-1133">Transmembrane helix</keyword>
<dbReference type="Gene3D" id="2.40.50.140">
    <property type="entry name" value="Nucleic acid-binding proteins"/>
    <property type="match status" value="1"/>
</dbReference>
<gene>
    <name evidence="8" type="primary">ybbJ</name>
    <name evidence="7" type="ORF">CSF007_4970</name>
    <name evidence="8" type="ORF">NCTC10476_01115</name>
</gene>
<name>A0A085U5F7_YERRU</name>
<reference evidence="8 9" key="2">
    <citation type="submission" date="2018-06" db="EMBL/GenBank/DDBJ databases">
        <authorList>
            <consortium name="Pathogen Informatics"/>
            <person name="Doyle S."/>
        </authorList>
    </citation>
    <scope>NUCLEOTIDE SEQUENCE [LARGE SCALE GENOMIC DNA]</scope>
    <source>
        <strain evidence="8 9">NCTC10476</strain>
    </source>
</reference>
<keyword evidence="4 5" id="KW-0472">Membrane</keyword>
<dbReference type="eggNOG" id="COG1585">
    <property type="taxonomic scope" value="Bacteria"/>
</dbReference>
<feature type="domain" description="NfeD-like C-terminal" evidence="6">
    <location>
        <begin position="91"/>
        <end position="145"/>
    </location>
</feature>
<dbReference type="GO" id="GO:0006508">
    <property type="term" value="P:proteolysis"/>
    <property type="evidence" value="ECO:0007669"/>
    <property type="project" value="UniProtKB-KW"/>
</dbReference>
<dbReference type="PANTHER" id="PTHR33507:SF3">
    <property type="entry name" value="INNER MEMBRANE PROTEIN YBBJ"/>
    <property type="match status" value="1"/>
</dbReference>
<dbReference type="PATRIC" id="fig|29486.44.peg.2373"/>
<organism evidence="8 9">
    <name type="scientific">Yersinia ruckeri</name>
    <dbReference type="NCBI Taxonomy" id="29486"/>
    <lineage>
        <taxon>Bacteria</taxon>
        <taxon>Pseudomonadati</taxon>
        <taxon>Pseudomonadota</taxon>
        <taxon>Gammaproteobacteria</taxon>
        <taxon>Enterobacterales</taxon>
        <taxon>Yersiniaceae</taxon>
        <taxon>Yersinia</taxon>
    </lineage>
</organism>
<dbReference type="EMBL" id="UHJG01000001">
    <property type="protein sequence ID" value="SUP99862.1"/>
    <property type="molecule type" value="Genomic_DNA"/>
</dbReference>
<evidence type="ECO:0000256" key="5">
    <source>
        <dbReference type="SAM" id="Phobius"/>
    </source>
</evidence>
<dbReference type="InterPro" id="IPR052165">
    <property type="entry name" value="Membrane_assoc_protease"/>
</dbReference>
<feature type="transmembrane region" description="Helical" evidence="5">
    <location>
        <begin position="6"/>
        <end position="23"/>
    </location>
</feature>
<accession>A0A085U5F7</accession>
<dbReference type="AlphaFoldDB" id="A0A085U5F7"/>